<dbReference type="InterPro" id="IPR035965">
    <property type="entry name" value="PAS-like_dom_sf"/>
</dbReference>
<evidence type="ECO:0000259" key="5">
    <source>
        <dbReference type="PROSITE" id="PS50113"/>
    </source>
</evidence>
<dbReference type="Gene3D" id="3.20.20.450">
    <property type="entry name" value="EAL domain"/>
    <property type="match status" value="1"/>
</dbReference>
<dbReference type="NCBIfam" id="TIGR00229">
    <property type="entry name" value="sensory_box"/>
    <property type="match status" value="1"/>
</dbReference>
<dbReference type="SMART" id="SM00267">
    <property type="entry name" value="GGDEF"/>
    <property type="match status" value="1"/>
</dbReference>
<dbReference type="SUPFAM" id="SSF55073">
    <property type="entry name" value="Nucleotide cyclase"/>
    <property type="match status" value="1"/>
</dbReference>
<dbReference type="GO" id="GO:0003677">
    <property type="term" value="F:DNA binding"/>
    <property type="evidence" value="ECO:0007669"/>
    <property type="project" value="UniProtKB-KW"/>
</dbReference>
<dbReference type="PANTHER" id="PTHR44757:SF2">
    <property type="entry name" value="BIOFILM ARCHITECTURE MAINTENANCE PROTEIN MBAA"/>
    <property type="match status" value="1"/>
</dbReference>
<accession>A0A368X940</accession>
<keyword evidence="1" id="KW-0805">Transcription regulation</keyword>
<dbReference type="InterPro" id="IPR001610">
    <property type="entry name" value="PAC"/>
</dbReference>
<dbReference type="InterPro" id="IPR000014">
    <property type="entry name" value="PAS"/>
</dbReference>
<dbReference type="InterPro" id="IPR035919">
    <property type="entry name" value="EAL_sf"/>
</dbReference>
<sequence>MIVINKQFVFGVLTPILDGNYFGNIIKSIAATAKEYDIKIVVIGTTAHYYNHLYASDYVDGWIVIMDAVDDNYIAELKLLDKPVIGINTNLHCDDYIRVNNEEVLLEVGEHMKEHGHKNFAYVGDVVFHEATERFHAIEKMVALQERQPKKWFYNSYEHTLEEIVKELVEQDIPHDTIFCVNDFIAYNLVRLLKHYHIYVPNDVAVIGFDNSPTAKSFSPPLTTIELPIREIGEQAIFKLLNRVSNQSLFKEKARLEATPVYRISCGCSFDLNLDRNDEASETIEFLSQMVARNFNLGQLMQSYDYQTIIDMTWLVHSPFRKIIVGLKNDEATTGKLEVHRYHFTDHSTKPERIQIPHSKETEFPSKYTLLDNHFMGEENVLILIPIIQDNKELGIFSFVGLADITSLLTPLNTTYQLVNFFAAALRRAKLNEDLRNYSNQLEIISDIMYDGIWELDLQSNSIVSKGGINQLLGYPDKNLVSAFSKFLEKIHPKEKDLFIRKFQDHLQRPVPFEIECRIKHKKGHYIWMYITGQNRTSGYGVPMKMVGSIMDISERKKAESRINELAYHDSLTQLANRLNLEENLTPILKAAKANNKKVAFLLFDLDRFKVINDTYGHQAGDRLLQIIAKRLKSIAKENYLICRLGGDEFVIVIPNLIDMVLVEEFSIDLLNTINAPIKDQELVYTISTSIGVSVFPDHCLDAETLMLQADIAMYNAKTSGRNRVQLYNQSINQYNYRQVHLENQLNKALEKKEFYLLFQPIYNANTMKIIGFEALIRWKSEELGEVMPNDFIPVAEENGTIIAIGEWVLREACYFLKDLDPSMKIFVNISSKQLNHMLFLEKVEQILNESNCVADRLCFELTETAMLEDLEHSKKALYKLNKLGIHLSLDDFGTGYSSLSILNDLPIQILKIDKSFIQQMESGQKNKAIVEAIVQLSHKLSIEVVAEGVENKKQLDILLDMKLDYLQGYYFKKPSLINTFSVYKRNAFK</sequence>
<dbReference type="InterPro" id="IPR046335">
    <property type="entry name" value="LacI/GalR-like_sensor"/>
</dbReference>
<dbReference type="SUPFAM" id="SSF53822">
    <property type="entry name" value="Periplasmic binding protein-like I"/>
    <property type="match status" value="1"/>
</dbReference>
<feature type="domain" description="PAC" evidence="5">
    <location>
        <begin position="513"/>
        <end position="565"/>
    </location>
</feature>
<feature type="domain" description="EAL" evidence="6">
    <location>
        <begin position="739"/>
        <end position="989"/>
    </location>
</feature>
<dbReference type="InterPro" id="IPR000160">
    <property type="entry name" value="GGDEF_dom"/>
</dbReference>
<reference evidence="8 9" key="1">
    <citation type="submission" date="2018-07" db="EMBL/GenBank/DDBJ databases">
        <title>Genomic Encyclopedia of Type Strains, Phase IV (KMG-IV): sequencing the most valuable type-strain genomes for metagenomic binning, comparative biology and taxonomic classification.</title>
        <authorList>
            <person name="Goeker M."/>
        </authorList>
    </citation>
    <scope>NUCLEOTIDE SEQUENCE [LARGE SCALE GENOMIC DNA]</scope>
    <source>
        <strain evidence="8 9">DSM 27696</strain>
    </source>
</reference>
<dbReference type="PROSITE" id="PS50113">
    <property type="entry name" value="PAC"/>
    <property type="match status" value="1"/>
</dbReference>
<dbReference type="Gene3D" id="3.30.70.270">
    <property type="match status" value="1"/>
</dbReference>
<evidence type="ECO:0000313" key="8">
    <source>
        <dbReference type="EMBL" id="RCW63736.1"/>
    </source>
</evidence>
<dbReference type="RefSeq" id="WP_114354107.1">
    <property type="nucleotide sequence ID" value="NZ_QPJJ01000016.1"/>
</dbReference>
<dbReference type="Pfam" id="PF00563">
    <property type="entry name" value="EAL"/>
    <property type="match status" value="1"/>
</dbReference>
<evidence type="ECO:0000313" key="9">
    <source>
        <dbReference type="Proteomes" id="UP000252585"/>
    </source>
</evidence>
<dbReference type="OrthoDB" id="9759607at2"/>
<dbReference type="CDD" id="cd06267">
    <property type="entry name" value="PBP1_LacI_sugar_binding-like"/>
    <property type="match status" value="1"/>
</dbReference>
<dbReference type="CDD" id="cd01948">
    <property type="entry name" value="EAL"/>
    <property type="match status" value="1"/>
</dbReference>
<dbReference type="InterPro" id="IPR029787">
    <property type="entry name" value="Nucleotide_cyclase"/>
</dbReference>
<feature type="domain" description="PAS" evidence="4">
    <location>
        <begin position="438"/>
        <end position="510"/>
    </location>
</feature>
<dbReference type="Proteomes" id="UP000252585">
    <property type="component" value="Unassembled WGS sequence"/>
</dbReference>
<keyword evidence="2" id="KW-0238">DNA-binding</keyword>
<dbReference type="InterPro" id="IPR043128">
    <property type="entry name" value="Rev_trsase/Diguanyl_cyclase"/>
</dbReference>
<dbReference type="EMBL" id="QPJJ01000016">
    <property type="protein sequence ID" value="RCW63736.1"/>
    <property type="molecule type" value="Genomic_DNA"/>
</dbReference>
<dbReference type="NCBIfam" id="TIGR00254">
    <property type="entry name" value="GGDEF"/>
    <property type="match status" value="1"/>
</dbReference>
<dbReference type="Pfam" id="PF08447">
    <property type="entry name" value="PAS_3"/>
    <property type="match status" value="1"/>
</dbReference>
<dbReference type="PROSITE" id="PS50887">
    <property type="entry name" value="GGDEF"/>
    <property type="match status" value="1"/>
</dbReference>
<dbReference type="CDD" id="cd00130">
    <property type="entry name" value="PAS"/>
    <property type="match status" value="1"/>
</dbReference>
<dbReference type="CDD" id="cd01949">
    <property type="entry name" value="GGDEF"/>
    <property type="match status" value="1"/>
</dbReference>
<dbReference type="InterPro" id="IPR001633">
    <property type="entry name" value="EAL_dom"/>
</dbReference>
<evidence type="ECO:0000256" key="3">
    <source>
        <dbReference type="ARBA" id="ARBA00023163"/>
    </source>
</evidence>
<dbReference type="PROSITE" id="PS50883">
    <property type="entry name" value="EAL"/>
    <property type="match status" value="1"/>
</dbReference>
<feature type="domain" description="GGDEF" evidence="7">
    <location>
        <begin position="597"/>
        <end position="730"/>
    </location>
</feature>
<keyword evidence="3" id="KW-0804">Transcription</keyword>
<gene>
    <name evidence="8" type="ORF">DFR57_11614</name>
</gene>
<dbReference type="InterPro" id="IPR000700">
    <property type="entry name" value="PAS-assoc_C"/>
</dbReference>
<dbReference type="Pfam" id="PF00990">
    <property type="entry name" value="GGDEF"/>
    <property type="match status" value="1"/>
</dbReference>
<dbReference type="Gene3D" id="3.40.50.2300">
    <property type="match status" value="2"/>
</dbReference>
<evidence type="ECO:0000256" key="2">
    <source>
        <dbReference type="ARBA" id="ARBA00023125"/>
    </source>
</evidence>
<dbReference type="SUPFAM" id="SSF55785">
    <property type="entry name" value="PYP-like sensor domain (PAS domain)"/>
    <property type="match status" value="1"/>
</dbReference>
<dbReference type="InterPro" id="IPR013655">
    <property type="entry name" value="PAS_fold_3"/>
</dbReference>
<evidence type="ECO:0000259" key="6">
    <source>
        <dbReference type="PROSITE" id="PS50883"/>
    </source>
</evidence>
<dbReference type="AlphaFoldDB" id="A0A368X940"/>
<dbReference type="SMART" id="SM00086">
    <property type="entry name" value="PAC"/>
    <property type="match status" value="1"/>
</dbReference>
<evidence type="ECO:0000259" key="7">
    <source>
        <dbReference type="PROSITE" id="PS50887"/>
    </source>
</evidence>
<dbReference type="InterPro" id="IPR028082">
    <property type="entry name" value="Peripla_BP_I"/>
</dbReference>
<keyword evidence="9" id="KW-1185">Reference proteome</keyword>
<dbReference type="Gene3D" id="3.30.450.20">
    <property type="entry name" value="PAS domain"/>
    <property type="match status" value="1"/>
</dbReference>
<protein>
    <submittedName>
        <fullName evidence="8">PAS domain S-box-containing protein/diguanylate cyclase (GGDEF)-like protein</fullName>
    </submittedName>
</protein>
<evidence type="ECO:0000259" key="4">
    <source>
        <dbReference type="PROSITE" id="PS50112"/>
    </source>
</evidence>
<proteinExistence type="predicted"/>
<dbReference type="Pfam" id="PF13377">
    <property type="entry name" value="Peripla_BP_3"/>
    <property type="match status" value="1"/>
</dbReference>
<evidence type="ECO:0000256" key="1">
    <source>
        <dbReference type="ARBA" id="ARBA00023015"/>
    </source>
</evidence>
<organism evidence="8 9">
    <name type="scientific">Saliterribacillus persicus</name>
    <dbReference type="NCBI Taxonomy" id="930114"/>
    <lineage>
        <taxon>Bacteria</taxon>
        <taxon>Bacillati</taxon>
        <taxon>Bacillota</taxon>
        <taxon>Bacilli</taxon>
        <taxon>Bacillales</taxon>
        <taxon>Bacillaceae</taxon>
        <taxon>Saliterribacillus</taxon>
    </lineage>
</organism>
<dbReference type="PROSITE" id="PS50112">
    <property type="entry name" value="PAS"/>
    <property type="match status" value="1"/>
</dbReference>
<dbReference type="SUPFAM" id="SSF141868">
    <property type="entry name" value="EAL domain-like"/>
    <property type="match status" value="1"/>
</dbReference>
<dbReference type="SMART" id="SM00052">
    <property type="entry name" value="EAL"/>
    <property type="match status" value="1"/>
</dbReference>
<comment type="caution">
    <text evidence="8">The sequence shown here is derived from an EMBL/GenBank/DDBJ whole genome shotgun (WGS) entry which is preliminary data.</text>
</comment>
<dbReference type="InterPro" id="IPR052155">
    <property type="entry name" value="Biofilm_reg_signaling"/>
</dbReference>
<name>A0A368X940_9BACI</name>
<dbReference type="PANTHER" id="PTHR44757">
    <property type="entry name" value="DIGUANYLATE CYCLASE DGCP"/>
    <property type="match status" value="1"/>
</dbReference>